<dbReference type="EMBL" id="ML992664">
    <property type="protein sequence ID" value="KAF2216229.1"/>
    <property type="molecule type" value="Genomic_DNA"/>
</dbReference>
<dbReference type="Proteomes" id="UP000799539">
    <property type="component" value="Unassembled WGS sequence"/>
</dbReference>
<protein>
    <recommendedName>
        <fullName evidence="4">Apple domain-containing protein</fullName>
    </recommendedName>
</protein>
<feature type="signal peptide" evidence="1">
    <location>
        <begin position="1"/>
        <end position="16"/>
    </location>
</feature>
<reference evidence="2" key="1">
    <citation type="journal article" date="2020" name="Stud. Mycol.">
        <title>101 Dothideomycetes genomes: a test case for predicting lifestyles and emergence of pathogens.</title>
        <authorList>
            <person name="Haridas S."/>
            <person name="Albert R."/>
            <person name="Binder M."/>
            <person name="Bloem J."/>
            <person name="Labutti K."/>
            <person name="Salamov A."/>
            <person name="Andreopoulos B."/>
            <person name="Baker S."/>
            <person name="Barry K."/>
            <person name="Bills G."/>
            <person name="Bluhm B."/>
            <person name="Cannon C."/>
            <person name="Castanera R."/>
            <person name="Culley D."/>
            <person name="Daum C."/>
            <person name="Ezra D."/>
            <person name="Gonzalez J."/>
            <person name="Henrissat B."/>
            <person name="Kuo A."/>
            <person name="Liang C."/>
            <person name="Lipzen A."/>
            <person name="Lutzoni F."/>
            <person name="Magnuson J."/>
            <person name="Mondo S."/>
            <person name="Nolan M."/>
            <person name="Ohm R."/>
            <person name="Pangilinan J."/>
            <person name="Park H.-J."/>
            <person name="Ramirez L."/>
            <person name="Alfaro M."/>
            <person name="Sun H."/>
            <person name="Tritt A."/>
            <person name="Yoshinaga Y."/>
            <person name="Zwiers L.-H."/>
            <person name="Turgeon B."/>
            <person name="Goodwin S."/>
            <person name="Spatafora J."/>
            <person name="Crous P."/>
            <person name="Grigoriev I."/>
        </authorList>
    </citation>
    <scope>NUCLEOTIDE SEQUENCE</scope>
    <source>
        <strain evidence="2">SCOH1-5</strain>
    </source>
</reference>
<evidence type="ECO:0000313" key="2">
    <source>
        <dbReference type="EMBL" id="KAF2216229.1"/>
    </source>
</evidence>
<feature type="chain" id="PRO_5025679553" description="Apple domain-containing protein" evidence="1">
    <location>
        <begin position="17"/>
        <end position="141"/>
    </location>
</feature>
<sequence length="141" mass="15922">MKSFTIVASLVAAVAAEWTCPQDHNTNYTVYGKQWNMQCDNSIQGTDIRRFFNGEQDTLLSCAYACAEDPTCLGTSYISMEWQLRREGRPARRHRDGKLNVKGASMASKPSVVCIAAVSSTMFFNEKEHSSAKRLRTPYRR</sequence>
<evidence type="ECO:0000256" key="1">
    <source>
        <dbReference type="SAM" id="SignalP"/>
    </source>
</evidence>
<evidence type="ECO:0000313" key="3">
    <source>
        <dbReference type="Proteomes" id="UP000799539"/>
    </source>
</evidence>
<keyword evidence="3" id="KW-1185">Reference proteome</keyword>
<proteinExistence type="predicted"/>
<organism evidence="2 3">
    <name type="scientific">Cercospora zeae-maydis SCOH1-5</name>
    <dbReference type="NCBI Taxonomy" id="717836"/>
    <lineage>
        <taxon>Eukaryota</taxon>
        <taxon>Fungi</taxon>
        <taxon>Dikarya</taxon>
        <taxon>Ascomycota</taxon>
        <taxon>Pezizomycotina</taxon>
        <taxon>Dothideomycetes</taxon>
        <taxon>Dothideomycetidae</taxon>
        <taxon>Mycosphaerellales</taxon>
        <taxon>Mycosphaerellaceae</taxon>
        <taxon>Cercospora</taxon>
    </lineage>
</organism>
<accession>A0A6A6FS66</accession>
<dbReference type="OrthoDB" id="3625104at2759"/>
<name>A0A6A6FS66_9PEZI</name>
<gene>
    <name evidence="2" type="ORF">CERZMDRAFT_81376</name>
</gene>
<dbReference type="AlphaFoldDB" id="A0A6A6FS66"/>
<evidence type="ECO:0008006" key="4">
    <source>
        <dbReference type="Google" id="ProtNLM"/>
    </source>
</evidence>
<keyword evidence="1" id="KW-0732">Signal</keyword>